<dbReference type="InterPro" id="IPR011042">
    <property type="entry name" value="6-blade_b-propeller_TolB-like"/>
</dbReference>
<gene>
    <name evidence="3" type="ORF">BN381_130326</name>
</gene>
<dbReference type="EMBL" id="CANL01000005">
    <property type="protein sequence ID" value="CCM62768.1"/>
    <property type="molecule type" value="Genomic_DNA"/>
</dbReference>
<evidence type="ECO:0000313" key="4">
    <source>
        <dbReference type="Proteomes" id="UP000018291"/>
    </source>
</evidence>
<dbReference type="eggNOG" id="COG3307">
    <property type="taxonomic scope" value="Bacteria"/>
</dbReference>
<sequence>MTAQSVESSPPSGLRPLATIGLTVAAGVAAAVVASFGTMGLYGALAVMGVGILAYRLRGQLAPVFEDAVRRARDVANDPRVPAARYPRAWAGTVVLGASLVAVAAVTAGTKVAIAAAALPMVAAGAWLAWPLIRELTLRPPEDLLPRPSGIGGTAASADSKRRPAWVAPGGVQRSDLPGATVFGAAIVVLSAGGVGFLAAGLGFKGLLVAVGASLAGAAYLLVRDRTTFGMFATTVSLTFVLHKSLSAQALNVAGGAISIFVTTFDMMLLGLYGLWLMEGTMLADLRVGMRRRIMWLPLIGALLLLPSLLVGRSPLLAFSELTRMGWMYLLFVYVAIRVRTRRQVEVILLGLGVFAAIEVVVIALQWRTGGVLGLSFLGVPTELGERVTDAATLGRPFGTIIHPVIMGAAMAAVGLLALSVALARKNGLARTFAWFTVVGALGAMYVAHTRGPMVAAILVGFGLVAHAWRRGDVTSRQMRRVAMVGVICGVAALPVLIPKFEENFGTSHFFEEVNSRQELNVIGFQMWEDHPVVGVGLNNFEQVMGPYQAYGVIFPNYPVHNLYLLYLAETGVVGFIGLLVTTVTLVVPGVRLARSRDSLYASIGRGVVAAVVFFAIEELLSFSLRQDIPLAIMWLMAGLAIAGLNLAERDGERLRRPSRWRLPSDAVTGPRRRTDPTGRPSVGVSTGRRLSVPARLRLSVPARWQRSVLPNGSRRSNGSTHRSDRRPARRALPVALTMGALGLVLVPPSSGAAGAGVGSDVQLVFSAAERSTGQTGIYVAGADRQPRRLTPSDGRFYSWPEFEPGSTRIVYTAREGPQGGPTSIYIADSVGGAPTLVRSFDFEVAQPKISPDGTEVLFTATAPWYGPAGLHKINLSTGEVTNLSAVTQPAGASDADPVYTSDGRSVVFADNLHPSTHIARMESDGTGRQLLTSGRSYDIDPDLSADNARIAYSSYRDAGAPVENKDGNVAIKVGGWRLVTNSAAGTGPELELTRGEDCTARAPSLRCSPADVAAFRARYSPDGASIGFLGALDSQHNCICAIGTDGRDPEVVLESSDLAIDWFDWPRAAAPGTGPGNGPGNGPGTGPGNGPDNGPGNGTGNGSGNGPIPSPGALPFKKALLVARDDDGTTTLVDASPDFLDQRELPLPPGYEVLTARWGRNDEVIFSAKAVPGGSGGTPHPAPPLRSQRRAHYTLDQLDPANASATHDVDVSEQLFRRFPNGTVERLTDPYTEDWRDGLAEGDARSNGEPRVSPDGSTVLYTSTSQVSGESFVMALSLGTGEVLSLTNGTSGAAWVDDQHPGISADGSRVAFTFTDGTSDVWAMDAGSGFNASRLTDDSWTDSTPAFTPDGASVVYSSYRGPGEGVTTGADGSPNVQSTGWVLVRRDLASSAETLLSSLDDPSAFQPEVDPSGTWVYFLSLTPVGPRIARVPRDGSAAPSIVSGDRRDHRSVDLR</sequence>
<dbReference type="GO" id="GO:0016020">
    <property type="term" value="C:membrane"/>
    <property type="evidence" value="ECO:0007669"/>
    <property type="project" value="UniProtKB-SubCell"/>
</dbReference>
<dbReference type="STRING" id="1229780.BN381_130326"/>
<dbReference type="SUPFAM" id="SSF82171">
    <property type="entry name" value="DPP6 N-terminal domain-like"/>
    <property type="match status" value="1"/>
</dbReference>
<keyword evidence="4" id="KW-1185">Reference proteome</keyword>
<feature type="transmembrane region" description="Helical" evidence="2">
    <location>
        <begin position="206"/>
        <end position="223"/>
    </location>
</feature>
<feature type="region of interest" description="Disordered" evidence="1">
    <location>
        <begin position="708"/>
        <end position="731"/>
    </location>
</feature>
<feature type="transmembrane region" description="Helical" evidence="2">
    <location>
        <begin position="454"/>
        <end position="470"/>
    </location>
</feature>
<dbReference type="InterPro" id="IPR051533">
    <property type="entry name" value="WaaL-like"/>
</dbReference>
<evidence type="ECO:0000313" key="3">
    <source>
        <dbReference type="EMBL" id="CCM62768.1"/>
    </source>
</evidence>
<dbReference type="SUPFAM" id="SSF69304">
    <property type="entry name" value="Tricorn protease N-terminal domain"/>
    <property type="match status" value="1"/>
</dbReference>
<dbReference type="Pfam" id="PF07676">
    <property type="entry name" value="PD40"/>
    <property type="match status" value="3"/>
</dbReference>
<protein>
    <submittedName>
        <fullName evidence="3">Putative tolB like transporter</fullName>
    </submittedName>
</protein>
<feature type="region of interest" description="Disordered" evidence="1">
    <location>
        <begin position="659"/>
        <end position="688"/>
    </location>
</feature>
<evidence type="ECO:0000256" key="1">
    <source>
        <dbReference type="SAM" id="MobiDB-lite"/>
    </source>
</evidence>
<dbReference type="Proteomes" id="UP000018291">
    <property type="component" value="Unassembled WGS sequence"/>
</dbReference>
<feature type="transmembrane region" description="Helical" evidence="2">
    <location>
        <begin position="253"/>
        <end position="273"/>
    </location>
</feature>
<feature type="compositionally biased region" description="Polar residues" evidence="1">
    <location>
        <begin position="709"/>
        <end position="721"/>
    </location>
</feature>
<feature type="compositionally biased region" description="Gly residues" evidence="1">
    <location>
        <begin position="1074"/>
        <end position="1106"/>
    </location>
</feature>
<feature type="region of interest" description="Disordered" evidence="1">
    <location>
        <begin position="1233"/>
        <end position="1258"/>
    </location>
</feature>
<feature type="region of interest" description="Disordered" evidence="1">
    <location>
        <begin position="1067"/>
        <end position="1113"/>
    </location>
</feature>
<feature type="transmembrane region" description="Helical" evidence="2">
    <location>
        <begin position="564"/>
        <end position="588"/>
    </location>
</feature>
<feature type="compositionally biased region" description="Basic and acidic residues" evidence="1">
    <location>
        <begin position="1445"/>
        <end position="1456"/>
    </location>
</feature>
<feature type="transmembrane region" description="Helical" evidence="2">
    <location>
        <begin position="429"/>
        <end position="448"/>
    </location>
</feature>
<keyword evidence="2" id="KW-0472">Membrane</keyword>
<dbReference type="PANTHER" id="PTHR37422:SF23">
    <property type="entry name" value="TEICHURONIC ACID BIOSYNTHESIS PROTEIN TUAE"/>
    <property type="match status" value="1"/>
</dbReference>
<dbReference type="RefSeq" id="WP_012224454.1">
    <property type="nucleotide sequence ID" value="NZ_HG422565.1"/>
</dbReference>
<dbReference type="HOGENOM" id="CLU_251000_0_0_11"/>
<keyword evidence="2" id="KW-1133">Transmembrane helix</keyword>
<feature type="transmembrane region" description="Helical" evidence="2">
    <location>
        <begin position="180"/>
        <end position="200"/>
    </location>
</feature>
<feature type="transmembrane region" description="Helical" evidence="2">
    <location>
        <begin position="629"/>
        <end position="648"/>
    </location>
</feature>
<dbReference type="Gene3D" id="2.120.10.30">
    <property type="entry name" value="TolB, C-terminal domain"/>
    <property type="match status" value="2"/>
</dbReference>
<dbReference type="InterPro" id="IPR011659">
    <property type="entry name" value="WD40"/>
</dbReference>
<dbReference type="PANTHER" id="PTHR37422">
    <property type="entry name" value="TEICHURONIC ACID BIOSYNTHESIS PROTEIN TUAE"/>
    <property type="match status" value="1"/>
</dbReference>
<feature type="transmembrane region" description="Helical" evidence="2">
    <location>
        <begin position="294"/>
        <end position="310"/>
    </location>
</feature>
<feature type="transmembrane region" description="Helical" evidence="2">
    <location>
        <begin position="89"/>
        <end position="106"/>
    </location>
</feature>
<feature type="transmembrane region" description="Helical" evidence="2">
    <location>
        <begin position="401"/>
        <end position="422"/>
    </location>
</feature>
<feature type="region of interest" description="Disordered" evidence="1">
    <location>
        <begin position="1431"/>
        <end position="1456"/>
    </location>
</feature>
<reference evidence="3 4" key="1">
    <citation type="journal article" date="2013" name="ISME J.">
        <title>Metabolic model for the filamentous 'Candidatus Microthrix parvicella' based on genomic and metagenomic analyses.</title>
        <authorList>
            <person name="Jon McIlroy S."/>
            <person name="Kristiansen R."/>
            <person name="Albertsen M."/>
            <person name="Michael Karst S."/>
            <person name="Rossetti S."/>
            <person name="Lund Nielsen J."/>
            <person name="Tandoi V."/>
            <person name="James Seviour R."/>
            <person name="Nielsen P.H."/>
        </authorList>
    </citation>
    <scope>NUCLEOTIDE SEQUENCE [LARGE SCALE GENOMIC DNA]</scope>
    <source>
        <strain evidence="3 4">RN1</strain>
    </source>
</reference>
<dbReference type="OrthoDB" id="262125at2"/>
<feature type="transmembrane region" description="Helical" evidence="2">
    <location>
        <begin position="732"/>
        <end position="750"/>
    </location>
</feature>
<feature type="transmembrane region" description="Helical" evidence="2">
    <location>
        <begin position="347"/>
        <end position="367"/>
    </location>
</feature>
<dbReference type="eggNOG" id="COG0823">
    <property type="taxonomic scope" value="Bacteria"/>
</dbReference>
<proteinExistence type="predicted"/>
<feature type="transmembrane region" description="Helical" evidence="2">
    <location>
        <begin position="316"/>
        <end position="335"/>
    </location>
</feature>
<feature type="transmembrane region" description="Helical" evidence="2">
    <location>
        <begin position="600"/>
        <end position="617"/>
    </location>
</feature>
<comment type="caution">
    <text evidence="3">The sequence shown here is derived from an EMBL/GenBank/DDBJ whole genome shotgun (WGS) entry which is preliminary data.</text>
</comment>
<keyword evidence="2" id="KW-0812">Transmembrane</keyword>
<feature type="transmembrane region" description="Helical" evidence="2">
    <location>
        <begin position="482"/>
        <end position="498"/>
    </location>
</feature>
<evidence type="ECO:0000256" key="2">
    <source>
        <dbReference type="SAM" id="Phobius"/>
    </source>
</evidence>
<accession>R4YX87</accession>
<organism evidence="3 4">
    <name type="scientific">Candidatus Neomicrothrix parvicella RN1</name>
    <dbReference type="NCBI Taxonomy" id="1229780"/>
    <lineage>
        <taxon>Bacteria</taxon>
        <taxon>Bacillati</taxon>
        <taxon>Actinomycetota</taxon>
        <taxon>Acidimicrobiia</taxon>
        <taxon>Acidimicrobiales</taxon>
        <taxon>Microthrixaceae</taxon>
        <taxon>Candidatus Neomicrothrix</taxon>
    </lineage>
</organism>
<feature type="compositionally biased region" description="Basic and acidic residues" evidence="1">
    <location>
        <begin position="1234"/>
        <end position="1249"/>
    </location>
</feature>
<feature type="transmembrane region" description="Helical" evidence="2">
    <location>
        <begin position="20"/>
        <end position="53"/>
    </location>
</feature>
<name>R4YX87_9ACTN</name>